<feature type="transmembrane region" description="Helical" evidence="10">
    <location>
        <begin position="7"/>
        <end position="26"/>
    </location>
</feature>
<feature type="domain" description="Palmitoyltransferase DHHC" evidence="11">
    <location>
        <begin position="141"/>
        <end position="258"/>
    </location>
</feature>
<accession>A0A1W0A230</accession>
<dbReference type="GO" id="GO:0005794">
    <property type="term" value="C:Golgi apparatus"/>
    <property type="evidence" value="ECO:0007669"/>
    <property type="project" value="TreeGrafter"/>
</dbReference>
<evidence type="ECO:0000256" key="2">
    <source>
        <dbReference type="ARBA" id="ARBA00008574"/>
    </source>
</evidence>
<dbReference type="PROSITE" id="PS50216">
    <property type="entry name" value="DHHC"/>
    <property type="match status" value="1"/>
</dbReference>
<evidence type="ECO:0000256" key="6">
    <source>
        <dbReference type="ARBA" id="ARBA00023136"/>
    </source>
</evidence>
<protein>
    <recommendedName>
        <fullName evidence="10">Palmitoyltransferase</fullName>
        <ecNumber evidence="10">2.3.1.225</ecNumber>
    </recommendedName>
</protein>
<dbReference type="STRING" id="74557.A0A1W0A230"/>
<gene>
    <name evidence="12" type="ORF">THRCLA_03419</name>
</gene>
<dbReference type="Pfam" id="PF01529">
    <property type="entry name" value="DHHC"/>
    <property type="match status" value="1"/>
</dbReference>
<dbReference type="EMBL" id="JNBS01000634">
    <property type="protein sequence ID" value="OQS04332.1"/>
    <property type="molecule type" value="Genomic_DNA"/>
</dbReference>
<proteinExistence type="inferred from homology"/>
<keyword evidence="4 10" id="KW-0812">Transmembrane</keyword>
<evidence type="ECO:0000259" key="11">
    <source>
        <dbReference type="Pfam" id="PF01529"/>
    </source>
</evidence>
<dbReference type="Proteomes" id="UP000243217">
    <property type="component" value="Unassembled WGS sequence"/>
</dbReference>
<keyword evidence="7" id="KW-0564">Palmitate</keyword>
<keyword evidence="13" id="KW-1185">Reference proteome</keyword>
<keyword evidence="3 10" id="KW-0808">Transferase</keyword>
<evidence type="ECO:0000313" key="13">
    <source>
        <dbReference type="Proteomes" id="UP000243217"/>
    </source>
</evidence>
<evidence type="ECO:0000313" key="12">
    <source>
        <dbReference type="EMBL" id="OQS04332.1"/>
    </source>
</evidence>
<reference evidence="12 13" key="1">
    <citation type="journal article" date="2014" name="Genome Biol. Evol.">
        <title>The secreted proteins of Achlya hypogyna and Thraustotheca clavata identify the ancestral oomycete secretome and reveal gene acquisitions by horizontal gene transfer.</title>
        <authorList>
            <person name="Misner I."/>
            <person name="Blouin N."/>
            <person name="Leonard G."/>
            <person name="Richards T.A."/>
            <person name="Lane C.E."/>
        </authorList>
    </citation>
    <scope>NUCLEOTIDE SEQUENCE [LARGE SCALE GENOMIC DNA]</scope>
    <source>
        <strain evidence="12 13">ATCC 34112</strain>
    </source>
</reference>
<keyword evidence="8" id="KW-0449">Lipoprotein</keyword>
<evidence type="ECO:0000256" key="4">
    <source>
        <dbReference type="ARBA" id="ARBA00022692"/>
    </source>
</evidence>
<evidence type="ECO:0000256" key="8">
    <source>
        <dbReference type="ARBA" id="ARBA00023288"/>
    </source>
</evidence>
<name>A0A1W0A230_9STRA</name>
<keyword evidence="9 10" id="KW-0012">Acyltransferase</keyword>
<comment type="similarity">
    <text evidence="2 10">Belongs to the DHHC palmitoyltransferase family.</text>
</comment>
<dbReference type="GO" id="GO:0005783">
    <property type="term" value="C:endoplasmic reticulum"/>
    <property type="evidence" value="ECO:0007669"/>
    <property type="project" value="TreeGrafter"/>
</dbReference>
<comment type="domain">
    <text evidence="10">The DHHC domain is required for palmitoyltransferase activity.</text>
</comment>
<comment type="catalytic activity">
    <reaction evidence="10">
        <text>L-cysteinyl-[protein] + hexadecanoyl-CoA = S-hexadecanoyl-L-cysteinyl-[protein] + CoA</text>
        <dbReference type="Rhea" id="RHEA:36683"/>
        <dbReference type="Rhea" id="RHEA-COMP:10131"/>
        <dbReference type="Rhea" id="RHEA-COMP:11032"/>
        <dbReference type="ChEBI" id="CHEBI:29950"/>
        <dbReference type="ChEBI" id="CHEBI:57287"/>
        <dbReference type="ChEBI" id="CHEBI:57379"/>
        <dbReference type="ChEBI" id="CHEBI:74151"/>
        <dbReference type="EC" id="2.3.1.225"/>
    </reaction>
</comment>
<organism evidence="12 13">
    <name type="scientific">Thraustotheca clavata</name>
    <dbReference type="NCBI Taxonomy" id="74557"/>
    <lineage>
        <taxon>Eukaryota</taxon>
        <taxon>Sar</taxon>
        <taxon>Stramenopiles</taxon>
        <taxon>Oomycota</taxon>
        <taxon>Saprolegniomycetes</taxon>
        <taxon>Saprolegniales</taxon>
        <taxon>Achlyaceae</taxon>
        <taxon>Thraustotheca</taxon>
    </lineage>
</organism>
<dbReference type="OrthoDB" id="77018at2759"/>
<feature type="transmembrane region" description="Helical" evidence="10">
    <location>
        <begin position="46"/>
        <end position="63"/>
    </location>
</feature>
<dbReference type="EC" id="2.3.1.225" evidence="10"/>
<feature type="transmembrane region" description="Helical" evidence="10">
    <location>
        <begin position="225"/>
        <end position="251"/>
    </location>
</feature>
<evidence type="ECO:0000256" key="3">
    <source>
        <dbReference type="ARBA" id="ARBA00022679"/>
    </source>
</evidence>
<dbReference type="InterPro" id="IPR001594">
    <property type="entry name" value="Palmitoyltrfase_DHHC"/>
</dbReference>
<sequence length="333" mass="38145">MTPKRWIYRAGCPMLKLILFCLLMEIPHSTLRIDDGASFHWNLDEITSLVTVAFISTLSFYLVQGSDPGYITEDIVLSMDTEGGGFLTEDDEDDEAQQRKEIEYRKRKIELMEQALATSEVERTEASDSNITEPNEAATSMEFCSVCSLQPPLRAYHCSYCNKCVATFDHHCFFIGTCIGERNHGRFWLFIFLSCIEVAMCLSIVHSGFRAESTLKIWLKHNGMALAAAMFFWFFAFLTFSLFGFHTFLLLTNTTTRELGKGPDELKYLQGTRECDLPFSNGLCGNLRNVCCIHPGWCSNKWTPRVWKPVGKINRESENICENLWENKYYSCC</sequence>
<evidence type="ECO:0000256" key="9">
    <source>
        <dbReference type="ARBA" id="ARBA00023315"/>
    </source>
</evidence>
<keyword evidence="5 10" id="KW-1133">Transmembrane helix</keyword>
<keyword evidence="6 10" id="KW-0472">Membrane</keyword>
<dbReference type="GO" id="GO:0019706">
    <property type="term" value="F:protein-cysteine S-palmitoyltransferase activity"/>
    <property type="evidence" value="ECO:0007669"/>
    <property type="project" value="UniProtKB-EC"/>
</dbReference>
<evidence type="ECO:0000256" key="10">
    <source>
        <dbReference type="RuleBase" id="RU079119"/>
    </source>
</evidence>
<dbReference type="PANTHER" id="PTHR22883">
    <property type="entry name" value="ZINC FINGER DHHC DOMAIN CONTAINING PROTEIN"/>
    <property type="match status" value="1"/>
</dbReference>
<dbReference type="InterPro" id="IPR039859">
    <property type="entry name" value="PFA4/ZDH16/20/ERF2-like"/>
</dbReference>
<evidence type="ECO:0000256" key="1">
    <source>
        <dbReference type="ARBA" id="ARBA00004127"/>
    </source>
</evidence>
<evidence type="ECO:0000256" key="7">
    <source>
        <dbReference type="ARBA" id="ARBA00023139"/>
    </source>
</evidence>
<feature type="transmembrane region" description="Helical" evidence="10">
    <location>
        <begin position="187"/>
        <end position="205"/>
    </location>
</feature>
<comment type="subcellular location">
    <subcellularLocation>
        <location evidence="1">Endomembrane system</location>
        <topology evidence="1">Multi-pass membrane protein</topology>
    </subcellularLocation>
</comment>
<dbReference type="AlphaFoldDB" id="A0A1W0A230"/>
<comment type="caution">
    <text evidence="12">The sequence shown here is derived from an EMBL/GenBank/DDBJ whole genome shotgun (WGS) entry which is preliminary data.</text>
</comment>
<dbReference type="PANTHER" id="PTHR22883:SF301">
    <property type="entry name" value="PALMITOYLTRANSFERASE ZDHHC12"/>
    <property type="match status" value="1"/>
</dbReference>
<dbReference type="GO" id="GO:0006612">
    <property type="term" value="P:protein targeting to membrane"/>
    <property type="evidence" value="ECO:0007669"/>
    <property type="project" value="TreeGrafter"/>
</dbReference>
<evidence type="ECO:0000256" key="5">
    <source>
        <dbReference type="ARBA" id="ARBA00022989"/>
    </source>
</evidence>